<dbReference type="SUPFAM" id="SSF50475">
    <property type="entry name" value="FMN-binding split barrel"/>
    <property type="match status" value="1"/>
</dbReference>
<organism evidence="4 5">
    <name type="scientific">Nocardia farcinica</name>
    <dbReference type="NCBI Taxonomy" id="37329"/>
    <lineage>
        <taxon>Bacteria</taxon>
        <taxon>Bacillati</taxon>
        <taxon>Actinomycetota</taxon>
        <taxon>Actinomycetes</taxon>
        <taxon>Mycobacteriales</taxon>
        <taxon>Nocardiaceae</taxon>
        <taxon>Nocardia</taxon>
    </lineage>
</organism>
<accession>A0A0H5P4W9</accession>
<dbReference type="PANTHER" id="PTHR35176">
    <property type="entry name" value="HEME OXYGENASE HI_0854-RELATED"/>
    <property type="match status" value="1"/>
</dbReference>
<evidence type="ECO:0000313" key="5">
    <source>
        <dbReference type="Proteomes" id="UP000057820"/>
    </source>
</evidence>
<dbReference type="InterPro" id="IPR012349">
    <property type="entry name" value="Split_barrel_FMN-bd"/>
</dbReference>
<keyword evidence="4" id="KW-0614">Plasmid</keyword>
<dbReference type="GO" id="GO:0016627">
    <property type="term" value="F:oxidoreductase activity, acting on the CH-CH group of donors"/>
    <property type="evidence" value="ECO:0007669"/>
    <property type="project" value="TreeGrafter"/>
</dbReference>
<dbReference type="Proteomes" id="UP000057820">
    <property type="component" value="Plasmid 2"/>
</dbReference>
<feature type="region of interest" description="Disordered" evidence="2">
    <location>
        <begin position="1"/>
        <end position="21"/>
    </location>
</feature>
<dbReference type="GO" id="GO:0005829">
    <property type="term" value="C:cytosol"/>
    <property type="evidence" value="ECO:0007669"/>
    <property type="project" value="TreeGrafter"/>
</dbReference>
<feature type="domain" description="Pyridoxamine 5'-phosphate oxidase N-terminal" evidence="3">
    <location>
        <begin position="26"/>
        <end position="153"/>
    </location>
</feature>
<evidence type="ECO:0000256" key="2">
    <source>
        <dbReference type="SAM" id="MobiDB-lite"/>
    </source>
</evidence>
<protein>
    <submittedName>
        <fullName evidence="4">PPOX class probable F420-dependent enzyme</fullName>
    </submittedName>
</protein>
<dbReference type="EMBL" id="LN868939">
    <property type="protein sequence ID" value="CRY82538.1"/>
    <property type="molecule type" value="Genomic_DNA"/>
</dbReference>
<proteinExistence type="predicted"/>
<evidence type="ECO:0000256" key="1">
    <source>
        <dbReference type="ARBA" id="ARBA00023002"/>
    </source>
</evidence>
<name>A0A0H5P4W9_NOCFR</name>
<keyword evidence="1" id="KW-0560">Oxidoreductase</keyword>
<dbReference type="Pfam" id="PF01243">
    <property type="entry name" value="PNPOx_N"/>
    <property type="match status" value="1"/>
</dbReference>
<dbReference type="AlphaFoldDB" id="A0A0H5P4W9"/>
<dbReference type="Gene3D" id="2.30.110.10">
    <property type="entry name" value="Electron Transport, Fmn-binding Protein, Chain A"/>
    <property type="match status" value="1"/>
</dbReference>
<dbReference type="InterPro" id="IPR052019">
    <property type="entry name" value="F420H2_bilvrd_red/Heme_oxyg"/>
</dbReference>
<dbReference type="KEGG" id="nfr:ERS450000_05017"/>
<geneLocation type="plasmid" evidence="4">
    <name>2</name>
</geneLocation>
<dbReference type="InterPro" id="IPR011576">
    <property type="entry name" value="Pyridox_Oxase_N"/>
</dbReference>
<evidence type="ECO:0000313" key="4">
    <source>
        <dbReference type="EMBL" id="CRY82538.1"/>
    </source>
</evidence>
<sequence>MPDTEPTVHLDPRFSSPDATPPTWSAVRDALDAAALFWLSTVRRDGRPHVVPLPAVLHDGALHFCTGEQEQKAVNLAADPRCALSHGNGRDDEGLDVVVEGTAVPVTDRARLETLAQLWKTKLDWDFEATDRGFREVHGSGEAVVFALTPVKVLAFAKGESYSQTAYRF</sequence>
<evidence type="ECO:0000259" key="3">
    <source>
        <dbReference type="Pfam" id="PF01243"/>
    </source>
</evidence>
<dbReference type="GO" id="GO:0070967">
    <property type="term" value="F:coenzyme F420 binding"/>
    <property type="evidence" value="ECO:0007669"/>
    <property type="project" value="TreeGrafter"/>
</dbReference>
<gene>
    <name evidence="4" type="ORF">ERS450000_05017</name>
</gene>
<feature type="compositionally biased region" description="Basic and acidic residues" evidence="2">
    <location>
        <begin position="1"/>
        <end position="12"/>
    </location>
</feature>
<dbReference type="RefSeq" id="WP_060594410.1">
    <property type="nucleotide sequence ID" value="NZ_CAACYE020000001.1"/>
</dbReference>
<dbReference type="PANTHER" id="PTHR35176:SF4">
    <property type="entry name" value="PYRIDOXAMINE 5'-PHOSPHATE OXIDASE-RELATED FMN-BINDING"/>
    <property type="match status" value="1"/>
</dbReference>
<reference evidence="5" key="1">
    <citation type="submission" date="2015-03" db="EMBL/GenBank/DDBJ databases">
        <authorList>
            <consortium name="Pathogen Informatics"/>
        </authorList>
    </citation>
    <scope>NUCLEOTIDE SEQUENCE [LARGE SCALE GENOMIC DNA]</scope>
    <source>
        <strain evidence="5">NCTC11134</strain>
        <plasmid evidence="5">2</plasmid>
    </source>
</reference>